<organism evidence="2 3">
    <name type="scientific">Limosa lapponica baueri</name>
    <dbReference type="NCBI Taxonomy" id="1758121"/>
    <lineage>
        <taxon>Eukaryota</taxon>
        <taxon>Metazoa</taxon>
        <taxon>Chordata</taxon>
        <taxon>Craniata</taxon>
        <taxon>Vertebrata</taxon>
        <taxon>Euteleostomi</taxon>
        <taxon>Archelosauria</taxon>
        <taxon>Archosauria</taxon>
        <taxon>Dinosauria</taxon>
        <taxon>Saurischia</taxon>
        <taxon>Theropoda</taxon>
        <taxon>Coelurosauria</taxon>
        <taxon>Aves</taxon>
        <taxon>Neognathae</taxon>
        <taxon>Neoaves</taxon>
        <taxon>Charadriiformes</taxon>
        <taxon>Scolopacidae</taxon>
        <taxon>Limosa</taxon>
    </lineage>
</organism>
<reference evidence="3" key="1">
    <citation type="submission" date="2017-11" db="EMBL/GenBank/DDBJ databases">
        <authorList>
            <person name="Lima N.C."/>
            <person name="Parody-Merino A.M."/>
            <person name="Battley P.F."/>
            <person name="Fidler A.E."/>
            <person name="Prosdocimi F."/>
        </authorList>
    </citation>
    <scope>NUCLEOTIDE SEQUENCE [LARGE SCALE GENOMIC DNA]</scope>
</reference>
<feature type="compositionally biased region" description="Gly residues" evidence="1">
    <location>
        <begin position="83"/>
        <end position="93"/>
    </location>
</feature>
<keyword evidence="3" id="KW-1185">Reference proteome</keyword>
<dbReference type="EMBL" id="KZ505638">
    <property type="protein sequence ID" value="PKU49441.1"/>
    <property type="molecule type" value="Genomic_DNA"/>
</dbReference>
<evidence type="ECO:0000313" key="2">
    <source>
        <dbReference type="EMBL" id="PKU49441.1"/>
    </source>
</evidence>
<sequence length="93" mass="9783">MFESCAPEVLLCLWYGPNRCFPASLPCTFPQALLSPPSSALAGSRGAVACTRSARRPLQDLTVLPAAESRGGRWPEMPPGRFRGAGKGGEPPG</sequence>
<evidence type="ECO:0000313" key="3">
    <source>
        <dbReference type="Proteomes" id="UP000233556"/>
    </source>
</evidence>
<name>A0A2I0UTQ6_LIMLA</name>
<dbReference type="AlphaFoldDB" id="A0A2I0UTQ6"/>
<gene>
    <name evidence="2" type="ORF">llap_306</name>
</gene>
<evidence type="ECO:0000256" key="1">
    <source>
        <dbReference type="SAM" id="MobiDB-lite"/>
    </source>
</evidence>
<reference evidence="3" key="2">
    <citation type="submission" date="2017-12" db="EMBL/GenBank/DDBJ databases">
        <title>Genome sequence of the Bar-tailed Godwit (Limosa lapponica baueri).</title>
        <authorList>
            <person name="Lima N.C.B."/>
            <person name="Parody-Merino A.M."/>
            <person name="Battley P.F."/>
            <person name="Fidler A.E."/>
            <person name="Prosdocimi F."/>
        </authorList>
    </citation>
    <scope>NUCLEOTIDE SEQUENCE [LARGE SCALE GENOMIC DNA]</scope>
</reference>
<proteinExistence type="predicted"/>
<accession>A0A2I0UTQ6</accession>
<dbReference type="Proteomes" id="UP000233556">
    <property type="component" value="Unassembled WGS sequence"/>
</dbReference>
<feature type="region of interest" description="Disordered" evidence="1">
    <location>
        <begin position="61"/>
        <end position="93"/>
    </location>
</feature>
<protein>
    <submittedName>
        <fullName evidence="2">Uncharacterized protein</fullName>
    </submittedName>
</protein>